<evidence type="ECO:0000313" key="2">
    <source>
        <dbReference type="EMBL" id="KAJ7640169.1"/>
    </source>
</evidence>
<feature type="compositionally biased region" description="Polar residues" evidence="1">
    <location>
        <begin position="438"/>
        <end position="448"/>
    </location>
</feature>
<proteinExistence type="predicted"/>
<organism evidence="2 3">
    <name type="scientific">Mycena rosella</name>
    <name type="common">Pink bonnet</name>
    <name type="synonym">Agaricus rosellus</name>
    <dbReference type="NCBI Taxonomy" id="1033263"/>
    <lineage>
        <taxon>Eukaryota</taxon>
        <taxon>Fungi</taxon>
        <taxon>Dikarya</taxon>
        <taxon>Basidiomycota</taxon>
        <taxon>Agaricomycotina</taxon>
        <taxon>Agaricomycetes</taxon>
        <taxon>Agaricomycetidae</taxon>
        <taxon>Agaricales</taxon>
        <taxon>Marasmiineae</taxon>
        <taxon>Mycenaceae</taxon>
        <taxon>Mycena</taxon>
    </lineage>
</organism>
<feature type="region of interest" description="Disordered" evidence="1">
    <location>
        <begin position="294"/>
        <end position="317"/>
    </location>
</feature>
<protein>
    <submittedName>
        <fullName evidence="2">Uncharacterized protein</fullName>
    </submittedName>
</protein>
<accession>A0AAD7C648</accession>
<dbReference type="AlphaFoldDB" id="A0AAD7C648"/>
<sequence>MNQAKFDLERAGNKPSPRLGRKGFLYLQKTAQSIRPEEEVRITARRILKAERDERMDVTVALTPVKQYMSGFTRPKDLRTSNWFPGGSYIERGKVYESPAQEAYEPHTVFLFESRYNIRFGVGRVEAPEYIYGMCREQDLPAVLKIYNSEAAGREVLELMDNARWPWGPQAQPHRRVKWWTDSNDLNDTLKELGSEIKPSPFGEEHMVEEEDEDEPKTRTPMKTVQKKDKKTKASHRVTALNPIRARSNASSPPPDLPSPASARAFHSSSVLFVGHSYNDDRIVPDFYVQRKQAKAKEGEHQESDASEKPQLQDTPSLMDHLSDGIMSDEIVASTRRLPSKIPTELFNADGVLVHPSGFVIPTPSHSASPERPERERDLAQQTAAVAERVLEEDYTDVTAETSSRRGKVPFEVRHEDGTVSHPSGFEPPTAADDFEHSGNSTVDSHIGQQPLVLPGTKRGLHTSASARAEVISARQPEAYVPRSEYLLTLDETPFWRPLLTLTVSTRPIAHTLLRLSRGLETGRPFHAALSNDDKKCRISFAHRMRAIRLKRMQDLAVEMGQVLAGARGGAVGIRFETDSMGRGIGGDGLEDPLPMENRVISVGVGEYYQLAAELKELFRARGEDEIFESKPFNIFGLDDFGMKLDAQGAVVPWPTRPKTRGDTIKEEPWYAEYLGLRYAQMMFKRQAQAISKAGMERRPTPEDEDEVQELSLVEDLELSDDEGDSTGSRLPGLPIVLTKDNSEEVMHGLLTNAIEPGMSFAELDEPMPFVVKRPNGKLLVGPPGDAAKKMTVALKFPTSRVVVDRRLNMLYLAKHKELAIVLASRSNSVTYPDAFFHRSTDRGQRLVTNQRSDALADESDIIT</sequence>
<dbReference type="EMBL" id="JARKIE010000434">
    <property type="protein sequence ID" value="KAJ7640169.1"/>
    <property type="molecule type" value="Genomic_DNA"/>
</dbReference>
<evidence type="ECO:0000313" key="3">
    <source>
        <dbReference type="Proteomes" id="UP001221757"/>
    </source>
</evidence>
<feature type="compositionally biased region" description="Basic and acidic residues" evidence="1">
    <location>
        <begin position="295"/>
        <end position="308"/>
    </location>
</feature>
<keyword evidence="3" id="KW-1185">Reference proteome</keyword>
<reference evidence="2" key="1">
    <citation type="submission" date="2023-03" db="EMBL/GenBank/DDBJ databases">
        <title>Massive genome expansion in bonnet fungi (Mycena s.s.) driven by repeated elements and novel gene families across ecological guilds.</title>
        <authorList>
            <consortium name="Lawrence Berkeley National Laboratory"/>
            <person name="Harder C.B."/>
            <person name="Miyauchi S."/>
            <person name="Viragh M."/>
            <person name="Kuo A."/>
            <person name="Thoen E."/>
            <person name="Andreopoulos B."/>
            <person name="Lu D."/>
            <person name="Skrede I."/>
            <person name="Drula E."/>
            <person name="Henrissat B."/>
            <person name="Morin E."/>
            <person name="Kohler A."/>
            <person name="Barry K."/>
            <person name="LaButti K."/>
            <person name="Morin E."/>
            <person name="Salamov A."/>
            <person name="Lipzen A."/>
            <person name="Mereny Z."/>
            <person name="Hegedus B."/>
            <person name="Baldrian P."/>
            <person name="Stursova M."/>
            <person name="Weitz H."/>
            <person name="Taylor A."/>
            <person name="Grigoriev I.V."/>
            <person name="Nagy L.G."/>
            <person name="Martin F."/>
            <person name="Kauserud H."/>
        </authorList>
    </citation>
    <scope>NUCLEOTIDE SEQUENCE</scope>
    <source>
        <strain evidence="2">CBHHK067</strain>
    </source>
</reference>
<dbReference type="Proteomes" id="UP001221757">
    <property type="component" value="Unassembled WGS sequence"/>
</dbReference>
<evidence type="ECO:0000256" key="1">
    <source>
        <dbReference type="SAM" id="MobiDB-lite"/>
    </source>
</evidence>
<feature type="region of interest" description="Disordered" evidence="1">
    <location>
        <begin position="416"/>
        <end position="458"/>
    </location>
</feature>
<gene>
    <name evidence="2" type="ORF">B0H17DRAFT_994872</name>
</gene>
<comment type="caution">
    <text evidence="2">The sequence shown here is derived from an EMBL/GenBank/DDBJ whole genome shotgun (WGS) entry which is preliminary data.</text>
</comment>
<feature type="region of interest" description="Disordered" evidence="1">
    <location>
        <begin position="193"/>
        <end position="262"/>
    </location>
</feature>
<name>A0AAD7C648_MYCRO</name>